<dbReference type="Pfam" id="PF03981">
    <property type="entry name" value="Ubiq_cyt_C_chap"/>
    <property type="match status" value="1"/>
</dbReference>
<gene>
    <name evidence="4" type="ORF">U0C82_10715</name>
</gene>
<dbReference type="Proteomes" id="UP001294412">
    <property type="component" value="Unassembled WGS sequence"/>
</dbReference>
<dbReference type="InterPro" id="IPR021150">
    <property type="entry name" value="Ubiq_cyt_c_chap"/>
</dbReference>
<evidence type="ECO:0000256" key="2">
    <source>
        <dbReference type="ARBA" id="ARBA00006436"/>
    </source>
</evidence>
<accession>A0ABU5I2L3</accession>
<dbReference type="PIRSF" id="PIRSF032079">
    <property type="entry name" value="UCP032079"/>
    <property type="match status" value="1"/>
</dbReference>
<comment type="similarity">
    <text evidence="2">Belongs to the UPF0174 family.</text>
</comment>
<dbReference type="RefSeq" id="WP_322187093.1">
    <property type="nucleotide sequence ID" value="NZ_JAXLPB010000003.1"/>
</dbReference>
<dbReference type="PANTHER" id="PTHR12184">
    <property type="entry name" value="UBIQUINOL-CYTOCHROME C REDUCTASE COMPLEX ASSEMBLY FACTOR 1 FAMILY MEMBER"/>
    <property type="match status" value="1"/>
</dbReference>
<organism evidence="4 5">
    <name type="scientific">Fulvimarina uroteuthidis</name>
    <dbReference type="NCBI Taxonomy" id="3098149"/>
    <lineage>
        <taxon>Bacteria</taxon>
        <taxon>Pseudomonadati</taxon>
        <taxon>Pseudomonadota</taxon>
        <taxon>Alphaproteobacteria</taxon>
        <taxon>Hyphomicrobiales</taxon>
        <taxon>Aurantimonadaceae</taxon>
        <taxon>Fulvimarina</taxon>
    </lineage>
</organism>
<protein>
    <submittedName>
        <fullName evidence="4">Ubiquinol-cytochrome C chaperone family protein</fullName>
    </submittedName>
</protein>
<dbReference type="EMBL" id="JAXLPB010000003">
    <property type="protein sequence ID" value="MDY8109609.1"/>
    <property type="molecule type" value="Genomic_DNA"/>
</dbReference>
<name>A0ABU5I2L3_9HYPH</name>
<sequence>MFSKWRERRRRNREIVDRLYEAVIERARRPRLFEECGVPDTVMGRFEALSLQMFLFLRRCRTSDALRPIAQDMVDRFIVDMDDSLRQIGIGDQSVPKRMRKLTGRFYERVDIYDKALASADPHAALIDGFSGRALDAECPRDVAGKLARETLDEEARLAAVPESAILSGSLSEEGR</sequence>
<keyword evidence="5" id="KW-1185">Reference proteome</keyword>
<comment type="caution">
    <text evidence="4">The sequence shown here is derived from an EMBL/GenBank/DDBJ whole genome shotgun (WGS) entry which is preliminary data.</text>
</comment>
<comment type="similarity">
    <text evidence="1">Belongs to the CBP3 family.</text>
</comment>
<dbReference type="InterPro" id="IPR014569">
    <property type="entry name" value="Ubq_cyt-c_CBP3-rel"/>
</dbReference>
<evidence type="ECO:0000313" key="4">
    <source>
        <dbReference type="EMBL" id="MDY8109609.1"/>
    </source>
</evidence>
<reference evidence="4 5" key="1">
    <citation type="submission" date="2023-12" db="EMBL/GenBank/DDBJ databases">
        <title>Description of Novel Strain Fulvimarina sp. 2208YS6-2-32 isolated from Uroteuthis (Photololigo) edulis.</title>
        <authorList>
            <person name="Park J.-S."/>
        </authorList>
    </citation>
    <scope>NUCLEOTIDE SEQUENCE [LARGE SCALE GENOMIC DNA]</scope>
    <source>
        <strain evidence="4 5">2208YS6-2-32</strain>
    </source>
</reference>
<dbReference type="InterPro" id="IPR007129">
    <property type="entry name" value="Ubiqinol_cyt_c_chaperone_CPB3"/>
</dbReference>
<evidence type="ECO:0000259" key="3">
    <source>
        <dbReference type="Pfam" id="PF03981"/>
    </source>
</evidence>
<evidence type="ECO:0000256" key="1">
    <source>
        <dbReference type="ARBA" id="ARBA00006407"/>
    </source>
</evidence>
<evidence type="ECO:0000313" key="5">
    <source>
        <dbReference type="Proteomes" id="UP001294412"/>
    </source>
</evidence>
<feature type="domain" description="Ubiquinol-cytochrome c chaperone" evidence="3">
    <location>
        <begin position="34"/>
        <end position="170"/>
    </location>
</feature>
<proteinExistence type="inferred from homology"/>
<dbReference type="PANTHER" id="PTHR12184:SF1">
    <property type="entry name" value="UBIQUINOL-CYTOCHROME-C REDUCTASE COMPLEX ASSEMBLY FACTOR 1"/>
    <property type="match status" value="1"/>
</dbReference>